<feature type="compositionally biased region" description="Basic and acidic residues" evidence="1">
    <location>
        <begin position="336"/>
        <end position="349"/>
    </location>
</feature>
<dbReference type="PANTHER" id="PTHR36760">
    <property type="entry name" value="ACIDIC LEUCINE-RICH NUCLEAR PHOSPHOPROTEIN 32 FAMILY B PROTEIN"/>
    <property type="match status" value="1"/>
</dbReference>
<evidence type="ECO:0000313" key="4">
    <source>
        <dbReference type="Proteomes" id="UP000652761"/>
    </source>
</evidence>
<evidence type="ECO:0000313" key="3">
    <source>
        <dbReference type="EMBL" id="MQM06148.1"/>
    </source>
</evidence>
<feature type="region of interest" description="Disordered" evidence="1">
    <location>
        <begin position="283"/>
        <end position="306"/>
    </location>
</feature>
<feature type="compositionally biased region" description="Polar residues" evidence="1">
    <location>
        <begin position="414"/>
        <end position="426"/>
    </location>
</feature>
<name>A0A843WHF6_COLES</name>
<organism evidence="3 4">
    <name type="scientific">Colocasia esculenta</name>
    <name type="common">Wild taro</name>
    <name type="synonym">Arum esculentum</name>
    <dbReference type="NCBI Taxonomy" id="4460"/>
    <lineage>
        <taxon>Eukaryota</taxon>
        <taxon>Viridiplantae</taxon>
        <taxon>Streptophyta</taxon>
        <taxon>Embryophyta</taxon>
        <taxon>Tracheophyta</taxon>
        <taxon>Spermatophyta</taxon>
        <taxon>Magnoliopsida</taxon>
        <taxon>Liliopsida</taxon>
        <taxon>Araceae</taxon>
        <taxon>Aroideae</taxon>
        <taxon>Colocasieae</taxon>
        <taxon>Colocasia</taxon>
    </lineage>
</organism>
<evidence type="ECO:0000256" key="2">
    <source>
        <dbReference type="SAM" id="Phobius"/>
    </source>
</evidence>
<feature type="region of interest" description="Disordered" evidence="1">
    <location>
        <begin position="1"/>
        <end position="21"/>
    </location>
</feature>
<feature type="compositionally biased region" description="Acidic residues" evidence="1">
    <location>
        <begin position="510"/>
        <end position="525"/>
    </location>
</feature>
<dbReference type="OrthoDB" id="1939140at2759"/>
<feature type="region of interest" description="Disordered" evidence="1">
    <location>
        <begin position="321"/>
        <end position="432"/>
    </location>
</feature>
<feature type="compositionally biased region" description="Acidic residues" evidence="1">
    <location>
        <begin position="214"/>
        <end position="223"/>
    </location>
</feature>
<feature type="compositionally biased region" description="Low complexity" evidence="1">
    <location>
        <begin position="203"/>
        <end position="213"/>
    </location>
</feature>
<feature type="compositionally biased region" description="Basic and acidic residues" evidence="1">
    <location>
        <begin position="483"/>
        <end position="508"/>
    </location>
</feature>
<evidence type="ECO:0000256" key="1">
    <source>
        <dbReference type="SAM" id="MobiDB-lite"/>
    </source>
</evidence>
<feature type="region of interest" description="Disordered" evidence="1">
    <location>
        <begin position="201"/>
        <end position="224"/>
    </location>
</feature>
<gene>
    <name evidence="3" type="ORF">Taro_038968</name>
</gene>
<feature type="transmembrane region" description="Helical" evidence="2">
    <location>
        <begin position="56"/>
        <end position="85"/>
    </location>
</feature>
<accession>A0A843WHF6</accession>
<reference evidence="3" key="1">
    <citation type="submission" date="2017-07" db="EMBL/GenBank/DDBJ databases">
        <title>Taro Niue Genome Assembly and Annotation.</title>
        <authorList>
            <person name="Atibalentja N."/>
            <person name="Keating K."/>
            <person name="Fields C.J."/>
        </authorList>
    </citation>
    <scope>NUCLEOTIDE SEQUENCE</scope>
    <source>
        <strain evidence="3">Niue_2</strain>
        <tissue evidence="3">Leaf</tissue>
    </source>
</reference>
<proteinExistence type="predicted"/>
<keyword evidence="2" id="KW-0472">Membrane</keyword>
<dbReference type="EMBL" id="NMUH01003553">
    <property type="protein sequence ID" value="MQM06148.1"/>
    <property type="molecule type" value="Genomic_DNA"/>
</dbReference>
<sequence length="578" mass="61965">MDLTTYRTRDTRHHSAVPTADSSGASAAIVSVTSSLRRSPLRLCRSSRTRGDRRDMAWACCVSGTLASVTAPLLGDILCFCSLAVSHPLLLAYLLFFSPYLLVALSFLGPLLISTCFLLLALLTVSPYLRGSPPSPAPPPPPDGGHIPGPFGTTLRLVLDMLDPSAGGETELLPPPEALFDIASALQACVNSVEEMYRERGEAAAVAEGASPGDDGEEEEAEEEEKRIVVEAAPSSNELFGWELEAISKLYKALTYEVEEFPVKLALRSFKEGELFLPEIGSFQGGDRKLQAGEPGEDLPQKETPCSAEFQVRGRKVPTCEDVDIPLGNASKSATKSRDCGDLPDRNLTREISSPPKRPTPSSKGISRSGSDGSRSGKLLQLRRSSSSSSTSAAAAAGLSRVASSRGRSAAGTKGTQPQALSSSGSMRKEKEWRRTLACKLFEERMVADGGEEGMDLLWETYELGPGKVEGDSSCRSKKISHSSHDKGRGRKQESIKSKRLGELHIDDGVGVEDDDEDEEEEEEATAGRLCCLQALRFSTSKMGLGMGRSGLLLKVSKAMKGVGVFRRAAPRPSRKTG</sequence>
<keyword evidence="2" id="KW-0812">Transmembrane</keyword>
<dbReference type="AlphaFoldDB" id="A0A843WHF6"/>
<dbReference type="PANTHER" id="PTHR36760:SF1">
    <property type="entry name" value="ACIDIC LEUCINE-RICH NUCLEAR PHOSPHOPROTEIN 32 FAMILY B PROTEIN"/>
    <property type="match status" value="1"/>
</dbReference>
<keyword evidence="4" id="KW-1185">Reference proteome</keyword>
<protein>
    <submittedName>
        <fullName evidence="3">Uncharacterized protein</fullName>
    </submittedName>
</protein>
<feature type="transmembrane region" description="Helical" evidence="2">
    <location>
        <begin position="97"/>
        <end position="123"/>
    </location>
</feature>
<keyword evidence="2" id="KW-1133">Transmembrane helix</keyword>
<feature type="compositionally biased region" description="Low complexity" evidence="1">
    <location>
        <begin position="360"/>
        <end position="412"/>
    </location>
</feature>
<feature type="region of interest" description="Disordered" evidence="1">
    <location>
        <begin position="468"/>
        <end position="526"/>
    </location>
</feature>
<dbReference type="Proteomes" id="UP000652761">
    <property type="component" value="Unassembled WGS sequence"/>
</dbReference>
<comment type="caution">
    <text evidence="3">The sequence shown here is derived from an EMBL/GenBank/DDBJ whole genome shotgun (WGS) entry which is preliminary data.</text>
</comment>